<dbReference type="CDD" id="cd06464">
    <property type="entry name" value="ACD_sHsps-like"/>
    <property type="match status" value="1"/>
</dbReference>
<evidence type="ECO:0000259" key="3">
    <source>
        <dbReference type="PROSITE" id="PS01031"/>
    </source>
</evidence>
<organism evidence="5 6">
    <name type="scientific">Candidatus Muproteobacteria bacterium RBG_16_60_9</name>
    <dbReference type="NCBI Taxonomy" id="1817755"/>
    <lineage>
        <taxon>Bacteria</taxon>
        <taxon>Pseudomonadati</taxon>
        <taxon>Pseudomonadota</taxon>
        <taxon>Candidatus Muproteobacteria</taxon>
    </lineage>
</organism>
<protein>
    <submittedName>
        <fullName evidence="5">Heat-shock protein Hsp20</fullName>
    </submittedName>
</protein>
<name>A0A1F6V0D6_9PROT</name>
<dbReference type="Gene3D" id="2.60.40.790">
    <property type="match status" value="1"/>
</dbReference>
<dbReference type="InterPro" id="IPR002068">
    <property type="entry name" value="A-crystallin/Hsp20_dom"/>
</dbReference>
<dbReference type="EMBL" id="MFSP01000161">
    <property type="protein sequence ID" value="OGI63123.1"/>
    <property type="molecule type" value="Genomic_DNA"/>
</dbReference>
<evidence type="ECO:0000313" key="6">
    <source>
        <dbReference type="Proteomes" id="UP000179076"/>
    </source>
</evidence>
<comment type="caution">
    <text evidence="5">The sequence shown here is derived from an EMBL/GenBank/DDBJ whole genome shotgun (WGS) entry which is preliminary data.</text>
</comment>
<comment type="similarity">
    <text evidence="1 2">Belongs to the small heat shock protein (HSP20) family.</text>
</comment>
<dbReference type="InterPro" id="IPR031107">
    <property type="entry name" value="Small_HSP"/>
</dbReference>
<reference evidence="5 6" key="1">
    <citation type="journal article" date="2016" name="Nat. Commun.">
        <title>Thousands of microbial genomes shed light on interconnected biogeochemical processes in an aquifer system.</title>
        <authorList>
            <person name="Anantharaman K."/>
            <person name="Brown C.T."/>
            <person name="Hug L.A."/>
            <person name="Sharon I."/>
            <person name="Castelle C.J."/>
            <person name="Probst A.J."/>
            <person name="Thomas B.C."/>
            <person name="Singh A."/>
            <person name="Wilkins M.J."/>
            <person name="Karaoz U."/>
            <person name="Brodie E.L."/>
            <person name="Williams K.H."/>
            <person name="Hubbard S.S."/>
            <person name="Banfield J.F."/>
        </authorList>
    </citation>
    <scope>NUCLEOTIDE SEQUENCE [LARGE SCALE GENOMIC DNA]</scope>
</reference>
<evidence type="ECO:0000256" key="2">
    <source>
        <dbReference type="RuleBase" id="RU003616"/>
    </source>
</evidence>
<dbReference type="PROSITE" id="PS51203">
    <property type="entry name" value="CS"/>
    <property type="match status" value="1"/>
</dbReference>
<evidence type="ECO:0000259" key="4">
    <source>
        <dbReference type="PROSITE" id="PS51203"/>
    </source>
</evidence>
<dbReference type="InterPro" id="IPR008978">
    <property type="entry name" value="HSP20-like_chaperone"/>
</dbReference>
<sequence length="167" mass="18756">MTTATKHEVRTKEPTHVPAAHALTPFEEMDRLFDAFSHRSWLRPWRFDWPALPEALTPFTGRFPKIDVIDDETEVVVRAEVPGVDKKDIDISVGEDSVTIKGSTSREEKETKGDYYRHELVSGAFARTVGLPATVDGAKANADFKDGILELTLPKVEKSKRHSVKIQ</sequence>
<dbReference type="InterPro" id="IPR007052">
    <property type="entry name" value="CS_dom"/>
</dbReference>
<gene>
    <name evidence="5" type="ORF">A2W18_05455</name>
</gene>
<feature type="domain" description="CS" evidence="4">
    <location>
        <begin position="61"/>
        <end position="165"/>
    </location>
</feature>
<dbReference type="PROSITE" id="PS01031">
    <property type="entry name" value="SHSP"/>
    <property type="match status" value="1"/>
</dbReference>
<dbReference type="PANTHER" id="PTHR11527">
    <property type="entry name" value="HEAT-SHOCK PROTEIN 20 FAMILY MEMBER"/>
    <property type="match status" value="1"/>
</dbReference>
<dbReference type="Proteomes" id="UP000179076">
    <property type="component" value="Unassembled WGS sequence"/>
</dbReference>
<evidence type="ECO:0000313" key="5">
    <source>
        <dbReference type="EMBL" id="OGI63123.1"/>
    </source>
</evidence>
<accession>A0A1F6V0D6</accession>
<dbReference type="SUPFAM" id="SSF49764">
    <property type="entry name" value="HSP20-like chaperones"/>
    <property type="match status" value="1"/>
</dbReference>
<feature type="domain" description="SHSP" evidence="3">
    <location>
        <begin position="57"/>
        <end position="167"/>
    </location>
</feature>
<dbReference type="Pfam" id="PF00011">
    <property type="entry name" value="HSP20"/>
    <property type="match status" value="1"/>
</dbReference>
<evidence type="ECO:0000256" key="1">
    <source>
        <dbReference type="PROSITE-ProRule" id="PRU00285"/>
    </source>
</evidence>
<proteinExistence type="inferred from homology"/>
<dbReference type="AlphaFoldDB" id="A0A1F6V0D6"/>